<reference evidence="3 4" key="1">
    <citation type="submission" date="2015-09" db="EMBL/GenBank/DDBJ databases">
        <title>Draft genome of the parasitic nematode Teladorsagia circumcincta isolate WARC Sus (inbred).</title>
        <authorList>
            <person name="Mitreva M."/>
        </authorList>
    </citation>
    <scope>NUCLEOTIDE SEQUENCE [LARGE SCALE GENOMIC DNA]</scope>
    <source>
        <strain evidence="3 4">S</strain>
    </source>
</reference>
<dbReference type="Gene3D" id="1.10.10.1940">
    <property type="match status" value="1"/>
</dbReference>
<keyword evidence="4" id="KW-1185">Reference proteome</keyword>
<feature type="signal peptide" evidence="1">
    <location>
        <begin position="1"/>
        <end position="19"/>
    </location>
</feature>
<organism evidence="3 4">
    <name type="scientific">Teladorsagia circumcincta</name>
    <name type="common">Brown stomach worm</name>
    <name type="synonym">Ostertagia circumcincta</name>
    <dbReference type="NCBI Taxonomy" id="45464"/>
    <lineage>
        <taxon>Eukaryota</taxon>
        <taxon>Metazoa</taxon>
        <taxon>Ecdysozoa</taxon>
        <taxon>Nematoda</taxon>
        <taxon>Chromadorea</taxon>
        <taxon>Rhabditida</taxon>
        <taxon>Rhabditina</taxon>
        <taxon>Rhabditomorpha</taxon>
        <taxon>Strongyloidea</taxon>
        <taxon>Trichostrongylidae</taxon>
        <taxon>Teladorsagia</taxon>
    </lineage>
</organism>
<gene>
    <name evidence="3" type="ORF">TELCIR_09186</name>
</gene>
<feature type="domain" description="ShKT" evidence="2">
    <location>
        <begin position="21"/>
        <end position="62"/>
    </location>
</feature>
<evidence type="ECO:0000259" key="2">
    <source>
        <dbReference type="SMART" id="SM00254"/>
    </source>
</evidence>
<name>A0A2G9UFG1_TELCI</name>
<dbReference type="EMBL" id="KZ346819">
    <property type="protein sequence ID" value="PIO69005.1"/>
    <property type="molecule type" value="Genomic_DNA"/>
</dbReference>
<dbReference type="Proteomes" id="UP000230423">
    <property type="component" value="Unassembled WGS sequence"/>
</dbReference>
<dbReference type="SMART" id="SM00254">
    <property type="entry name" value="ShKT"/>
    <property type="match status" value="1"/>
</dbReference>
<dbReference type="Pfam" id="PF01549">
    <property type="entry name" value="ShK"/>
    <property type="match status" value="1"/>
</dbReference>
<feature type="chain" id="PRO_5013648073" evidence="1">
    <location>
        <begin position="20"/>
        <end position="62"/>
    </location>
</feature>
<sequence length="62" mass="7029">MFLYLFCALLLLSAFTAEARLCEDASGEGHCLDVFKDKKMCKDKQFKSLAKEFCQKTCGICH</sequence>
<keyword evidence="1" id="KW-0732">Signal</keyword>
<protein>
    <submittedName>
        <fullName evidence="3">ShTK domain protein</fullName>
    </submittedName>
</protein>
<evidence type="ECO:0000313" key="4">
    <source>
        <dbReference type="Proteomes" id="UP000230423"/>
    </source>
</evidence>
<dbReference type="AlphaFoldDB" id="A0A2G9UFG1"/>
<accession>A0A2G9UFG1</accession>
<proteinExistence type="predicted"/>
<dbReference type="InterPro" id="IPR003582">
    <property type="entry name" value="ShKT_dom"/>
</dbReference>
<evidence type="ECO:0000313" key="3">
    <source>
        <dbReference type="EMBL" id="PIO69005.1"/>
    </source>
</evidence>
<evidence type="ECO:0000256" key="1">
    <source>
        <dbReference type="SAM" id="SignalP"/>
    </source>
</evidence>